<keyword evidence="5" id="KW-0460">Magnesium</keyword>
<keyword evidence="9" id="KW-1185">Reference proteome</keyword>
<evidence type="ECO:0000313" key="8">
    <source>
        <dbReference type="EMBL" id="TNY34349.1"/>
    </source>
</evidence>
<name>A0A5C5GKT5_9RHOB</name>
<evidence type="ECO:0000256" key="1">
    <source>
        <dbReference type="ARBA" id="ARBA00001936"/>
    </source>
</evidence>
<dbReference type="SUPFAM" id="SSF55811">
    <property type="entry name" value="Nudix"/>
    <property type="match status" value="1"/>
</dbReference>
<evidence type="ECO:0000256" key="5">
    <source>
        <dbReference type="ARBA" id="ARBA00022842"/>
    </source>
</evidence>
<comment type="caution">
    <text evidence="8">The sequence shown here is derived from an EMBL/GenBank/DDBJ whole genome shotgun (WGS) entry which is preliminary data.</text>
</comment>
<dbReference type="AlphaFoldDB" id="A0A5C5GKT5"/>
<dbReference type="GO" id="GO:0046872">
    <property type="term" value="F:metal ion binding"/>
    <property type="evidence" value="ECO:0007669"/>
    <property type="project" value="UniProtKB-KW"/>
</dbReference>
<comment type="cofactor">
    <cofactor evidence="2">
        <name>Mg(2+)</name>
        <dbReference type="ChEBI" id="CHEBI:18420"/>
    </cofactor>
</comment>
<organism evidence="8 9">
    <name type="scientific">Pelagovum pacificum</name>
    <dbReference type="NCBI Taxonomy" id="2588711"/>
    <lineage>
        <taxon>Bacteria</taxon>
        <taxon>Pseudomonadati</taxon>
        <taxon>Pseudomonadota</taxon>
        <taxon>Alphaproteobacteria</taxon>
        <taxon>Rhodobacterales</taxon>
        <taxon>Paracoccaceae</taxon>
        <taxon>Pelagovum</taxon>
    </lineage>
</organism>
<evidence type="ECO:0000256" key="2">
    <source>
        <dbReference type="ARBA" id="ARBA00001946"/>
    </source>
</evidence>
<dbReference type="GO" id="GO:0016818">
    <property type="term" value="F:hydrolase activity, acting on acid anhydrides, in phosphorus-containing anhydrides"/>
    <property type="evidence" value="ECO:0007669"/>
    <property type="project" value="InterPro"/>
</dbReference>
<proteinExistence type="predicted"/>
<dbReference type="InterPro" id="IPR000086">
    <property type="entry name" value="NUDIX_hydrolase_dom"/>
</dbReference>
<evidence type="ECO:0000259" key="7">
    <source>
        <dbReference type="PROSITE" id="PS51462"/>
    </source>
</evidence>
<evidence type="ECO:0000313" key="9">
    <source>
        <dbReference type="Proteomes" id="UP000314011"/>
    </source>
</evidence>
<keyword evidence="4 8" id="KW-0378">Hydrolase</keyword>
<dbReference type="Gene3D" id="3.90.79.10">
    <property type="entry name" value="Nucleoside Triphosphate Pyrophosphohydrolase"/>
    <property type="match status" value="2"/>
</dbReference>
<gene>
    <name evidence="8" type="ORF">FHY64_08065</name>
</gene>
<accession>A0A5C5GKT5</accession>
<dbReference type="Pfam" id="PF00293">
    <property type="entry name" value="NUDIX"/>
    <property type="match status" value="1"/>
</dbReference>
<reference evidence="8 9" key="1">
    <citation type="submission" date="2019-06" db="EMBL/GenBank/DDBJ databases">
        <title>Genome of new Rhodobacteraceae sp. SM1903.</title>
        <authorList>
            <person name="Ren X."/>
        </authorList>
    </citation>
    <scope>NUCLEOTIDE SEQUENCE [LARGE SCALE GENOMIC DNA]</scope>
    <source>
        <strain evidence="8 9">SM1903</strain>
    </source>
</reference>
<dbReference type="EMBL" id="VFFF01000001">
    <property type="protein sequence ID" value="TNY34349.1"/>
    <property type="molecule type" value="Genomic_DNA"/>
</dbReference>
<keyword evidence="3" id="KW-0479">Metal-binding</keyword>
<sequence>MGRRGGRAVFMPSRLVFPGGAVDAVDLGADVPLTPLCRARLAVGSDCPPGAVAAAALRELTEETGQTLRHSAPLRFIFRAITPRGATRRYDARFFLADADDLATDPDRFGDADEELTELGWRRIDEAAQQNLPFPTRLALAEAAATPDPAGVPFLQSNEARITRIA</sequence>
<dbReference type="OrthoDB" id="9805905at2"/>
<dbReference type="InterPro" id="IPR039121">
    <property type="entry name" value="NUDT19"/>
</dbReference>
<evidence type="ECO:0000256" key="4">
    <source>
        <dbReference type="ARBA" id="ARBA00022801"/>
    </source>
</evidence>
<keyword evidence="6" id="KW-0464">Manganese</keyword>
<comment type="cofactor">
    <cofactor evidence="1">
        <name>Mn(2+)</name>
        <dbReference type="ChEBI" id="CHEBI:29035"/>
    </cofactor>
</comment>
<dbReference type="PANTHER" id="PTHR12318">
    <property type="entry name" value="TESTOSTERONE-REGULATED PROTEIN RP2"/>
    <property type="match status" value="1"/>
</dbReference>
<evidence type="ECO:0000256" key="3">
    <source>
        <dbReference type="ARBA" id="ARBA00022723"/>
    </source>
</evidence>
<feature type="domain" description="Nudix hydrolase" evidence="7">
    <location>
        <begin position="1"/>
        <end position="144"/>
    </location>
</feature>
<dbReference type="Proteomes" id="UP000314011">
    <property type="component" value="Unassembled WGS sequence"/>
</dbReference>
<evidence type="ECO:0000256" key="6">
    <source>
        <dbReference type="ARBA" id="ARBA00023211"/>
    </source>
</evidence>
<dbReference type="InterPro" id="IPR015797">
    <property type="entry name" value="NUDIX_hydrolase-like_dom_sf"/>
</dbReference>
<dbReference type="PROSITE" id="PS51462">
    <property type="entry name" value="NUDIX"/>
    <property type="match status" value="1"/>
</dbReference>
<dbReference type="PANTHER" id="PTHR12318:SF0">
    <property type="entry name" value="ACYL-COENZYME A DIPHOSPHATASE NUDT19"/>
    <property type="match status" value="1"/>
</dbReference>
<protein>
    <submittedName>
        <fullName evidence="8">NUDIX hydrolase</fullName>
    </submittedName>
</protein>